<keyword evidence="2 5" id="KW-0808">Transferase</keyword>
<organism evidence="5">
    <name type="scientific">mine drainage metagenome</name>
    <dbReference type="NCBI Taxonomy" id="410659"/>
    <lineage>
        <taxon>unclassified sequences</taxon>
        <taxon>metagenomes</taxon>
        <taxon>ecological metagenomes</taxon>
    </lineage>
</organism>
<dbReference type="Pfam" id="PF01209">
    <property type="entry name" value="Ubie_methyltran"/>
    <property type="match status" value="1"/>
</dbReference>
<evidence type="ECO:0000256" key="1">
    <source>
        <dbReference type="ARBA" id="ARBA00022603"/>
    </source>
</evidence>
<keyword evidence="3" id="KW-0949">S-adenosyl-L-methionine</keyword>
<dbReference type="PANTHER" id="PTHR43591">
    <property type="entry name" value="METHYLTRANSFERASE"/>
    <property type="match status" value="1"/>
</dbReference>
<dbReference type="NCBIfam" id="TIGR01934">
    <property type="entry name" value="MenG_MenH_UbiE"/>
    <property type="match status" value="1"/>
</dbReference>
<dbReference type="InterPro" id="IPR023576">
    <property type="entry name" value="UbiE/COQ5_MeTrFase_CS"/>
</dbReference>
<accession>E6PZ10</accession>
<reference evidence="5" key="1">
    <citation type="submission" date="2009-10" db="EMBL/GenBank/DDBJ databases">
        <title>Diversity of trophic interactions inside an arsenic-rich microbial ecosystem.</title>
        <authorList>
            <person name="Bertin P.N."/>
            <person name="Heinrich-Salmeron A."/>
            <person name="Pelletier E."/>
            <person name="Goulhen-Chollet F."/>
            <person name="Arsene-Ploetze F."/>
            <person name="Gallien S."/>
            <person name="Calteau A."/>
            <person name="Vallenet D."/>
            <person name="Casiot C."/>
            <person name="Chane-Woon-Ming B."/>
            <person name="Giloteaux L."/>
            <person name="Barakat M."/>
            <person name="Bonnefoy V."/>
            <person name="Bruneel O."/>
            <person name="Chandler M."/>
            <person name="Cleiss J."/>
            <person name="Duran R."/>
            <person name="Elbaz-Poulichet F."/>
            <person name="Fonknechten N."/>
            <person name="Lauga B."/>
            <person name="Mornico D."/>
            <person name="Ortet P."/>
            <person name="Schaeffer C."/>
            <person name="Siguier P."/>
            <person name="Alexander Thil Smith A."/>
            <person name="Van Dorsselaer A."/>
            <person name="Weissenbach J."/>
            <person name="Medigue C."/>
            <person name="Le Paslier D."/>
        </authorList>
    </citation>
    <scope>NUCLEOTIDE SEQUENCE</scope>
</reference>
<evidence type="ECO:0000256" key="3">
    <source>
        <dbReference type="ARBA" id="ARBA00022691"/>
    </source>
</evidence>
<dbReference type="CDD" id="cd02440">
    <property type="entry name" value="AdoMet_MTases"/>
    <property type="match status" value="1"/>
</dbReference>
<dbReference type="EC" id="2.1.1.-" evidence="5"/>
<dbReference type="GO" id="GO:0008168">
    <property type="term" value="F:methyltransferase activity"/>
    <property type="evidence" value="ECO:0007669"/>
    <property type="project" value="UniProtKB-KW"/>
</dbReference>
<dbReference type="InterPro" id="IPR004033">
    <property type="entry name" value="UbiE/COQ5_MeTrFase"/>
</dbReference>
<sequence>MIDMAREHSTGAQPEGARDEQSASVAVRQMFNSIAPRYDVLNHVLSANIDRIWWWWAARRFRGVLSRPDASVLDVCCGTGDMTLALVKYRPKSGDARPVLAADFAHEMLRRGTRKFAPKGAIAMEADALHLPLRGTSMDLVTTAFGFRNLANYRAGLEEFFRVLKPGGQLGILDFSEPSGLLGKMYQVYFRRVVPAIGRALCGDAGPYEYLPESVSRFPTPTELMALMRSVGFREVEWTPYSFGIAGLYTAVRGEEQSEAGQCMFGAGTSHDFDIG</sequence>
<protein>
    <submittedName>
        <fullName evidence="5">Menaquinone biosynthesis methyltransferase ubiE</fullName>
        <ecNumber evidence="5">2.1.1.-</ecNumber>
    </submittedName>
</protein>
<dbReference type="PROSITE" id="PS01184">
    <property type="entry name" value="UBIE_2"/>
    <property type="match status" value="1"/>
</dbReference>
<dbReference type="HAMAP" id="MF_01813">
    <property type="entry name" value="MenG_UbiE_methyltr"/>
    <property type="match status" value="1"/>
</dbReference>
<dbReference type="SUPFAM" id="SSF53335">
    <property type="entry name" value="S-adenosyl-L-methionine-dependent methyltransferases"/>
    <property type="match status" value="1"/>
</dbReference>
<name>E6PZ10_9ZZZZ</name>
<dbReference type="Gene3D" id="3.40.50.150">
    <property type="entry name" value="Vaccinia Virus protein VP39"/>
    <property type="match status" value="1"/>
</dbReference>
<dbReference type="InterPro" id="IPR029063">
    <property type="entry name" value="SAM-dependent_MTases_sf"/>
</dbReference>
<evidence type="ECO:0000313" key="5">
    <source>
        <dbReference type="EMBL" id="CBI00169.1"/>
    </source>
</evidence>
<dbReference type="PANTHER" id="PTHR43591:SF24">
    <property type="entry name" value="2-METHOXY-6-POLYPRENYL-1,4-BENZOQUINOL METHYLASE, MITOCHONDRIAL"/>
    <property type="match status" value="1"/>
</dbReference>
<dbReference type="PROSITE" id="PS01183">
    <property type="entry name" value="UBIE_1"/>
    <property type="match status" value="1"/>
</dbReference>
<feature type="region of interest" description="Disordered" evidence="4">
    <location>
        <begin position="1"/>
        <end position="22"/>
    </location>
</feature>
<gene>
    <name evidence="5" type="primary">ubiE</name>
    <name evidence="5" type="ORF">CARN3_1165</name>
</gene>
<evidence type="ECO:0000256" key="4">
    <source>
        <dbReference type="SAM" id="MobiDB-lite"/>
    </source>
</evidence>
<keyword evidence="1 5" id="KW-0489">Methyltransferase</keyword>
<proteinExistence type="inferred from homology"/>
<dbReference type="GO" id="GO:0032259">
    <property type="term" value="P:methylation"/>
    <property type="evidence" value="ECO:0007669"/>
    <property type="project" value="UniProtKB-KW"/>
</dbReference>
<dbReference type="GO" id="GO:0042181">
    <property type="term" value="P:ketone biosynthetic process"/>
    <property type="evidence" value="ECO:0007669"/>
    <property type="project" value="UniProtKB-ARBA"/>
</dbReference>
<dbReference type="PROSITE" id="PS51608">
    <property type="entry name" value="SAM_MT_UBIE"/>
    <property type="match status" value="1"/>
</dbReference>
<evidence type="ECO:0000256" key="2">
    <source>
        <dbReference type="ARBA" id="ARBA00022679"/>
    </source>
</evidence>
<comment type="caution">
    <text evidence="5">The sequence shown here is derived from an EMBL/GenBank/DDBJ whole genome shotgun (WGS) entry which is preliminary data.</text>
</comment>
<dbReference type="EMBL" id="CABN01000100">
    <property type="protein sequence ID" value="CBI00169.1"/>
    <property type="molecule type" value="Genomic_DNA"/>
</dbReference>
<dbReference type="AlphaFoldDB" id="E6PZ10"/>